<keyword evidence="3" id="KW-1185">Reference proteome</keyword>
<reference evidence="2" key="2">
    <citation type="submission" date="2025-09" db="UniProtKB">
        <authorList>
            <consortium name="Ensembl"/>
        </authorList>
    </citation>
    <scope>IDENTIFICATION</scope>
</reference>
<evidence type="ECO:0000259" key="1">
    <source>
        <dbReference type="PROSITE" id="PS50805"/>
    </source>
</evidence>
<protein>
    <recommendedName>
        <fullName evidence="1">KRAB domain-containing protein</fullName>
    </recommendedName>
</protein>
<name>A0A8D0BQN7_SALMN</name>
<dbReference type="PROSITE" id="PS50805">
    <property type="entry name" value="KRAB"/>
    <property type="match status" value="1"/>
</dbReference>
<dbReference type="PANTHER" id="PTHR23232:SF142">
    <property type="entry name" value="GASTRULA ZINC FINGER PROTEIN XLCGF57.1-LIKE-RELATED"/>
    <property type="match status" value="1"/>
</dbReference>
<dbReference type="InterPro" id="IPR036051">
    <property type="entry name" value="KRAB_dom_sf"/>
</dbReference>
<evidence type="ECO:0000313" key="3">
    <source>
        <dbReference type="Proteomes" id="UP000694421"/>
    </source>
</evidence>
<accession>A0A8D0BQN7</accession>
<organism evidence="2 3">
    <name type="scientific">Salvator merianae</name>
    <name type="common">Argentine black and white tegu</name>
    <name type="synonym">Tupinambis merianae</name>
    <dbReference type="NCBI Taxonomy" id="96440"/>
    <lineage>
        <taxon>Eukaryota</taxon>
        <taxon>Metazoa</taxon>
        <taxon>Chordata</taxon>
        <taxon>Craniata</taxon>
        <taxon>Vertebrata</taxon>
        <taxon>Euteleostomi</taxon>
        <taxon>Lepidosauria</taxon>
        <taxon>Squamata</taxon>
        <taxon>Bifurcata</taxon>
        <taxon>Unidentata</taxon>
        <taxon>Episquamata</taxon>
        <taxon>Laterata</taxon>
        <taxon>Teiioidea</taxon>
        <taxon>Teiidae</taxon>
        <taxon>Salvator</taxon>
    </lineage>
</organism>
<proteinExistence type="predicted"/>
<dbReference type="InterPro" id="IPR001909">
    <property type="entry name" value="KRAB"/>
</dbReference>
<sequence>PLRSRLRNQPSGYEPPVTFEEVAVCFTEEEWALLDLVQRALHREVMEENYRNLVSLGKNPSSFSQSAHNTFPPKWVVCPATVVSCTNVFPSQGRGF</sequence>
<feature type="domain" description="KRAB" evidence="1">
    <location>
        <begin position="17"/>
        <end position="96"/>
    </location>
</feature>
<reference evidence="2" key="1">
    <citation type="submission" date="2025-08" db="UniProtKB">
        <authorList>
            <consortium name="Ensembl"/>
        </authorList>
    </citation>
    <scope>IDENTIFICATION</scope>
</reference>
<dbReference type="SUPFAM" id="SSF109640">
    <property type="entry name" value="KRAB domain (Kruppel-associated box)"/>
    <property type="match status" value="1"/>
</dbReference>
<dbReference type="PANTHER" id="PTHR23232">
    <property type="entry name" value="KRAB DOMAIN C2H2 ZINC FINGER"/>
    <property type="match status" value="1"/>
</dbReference>
<dbReference type="AlphaFoldDB" id="A0A8D0BQN7"/>
<dbReference type="InterPro" id="IPR050169">
    <property type="entry name" value="Krueppel_C2H2_ZnF"/>
</dbReference>
<dbReference type="Pfam" id="PF01352">
    <property type="entry name" value="KRAB"/>
    <property type="match status" value="1"/>
</dbReference>
<dbReference type="GO" id="GO:0006355">
    <property type="term" value="P:regulation of DNA-templated transcription"/>
    <property type="evidence" value="ECO:0007669"/>
    <property type="project" value="InterPro"/>
</dbReference>
<dbReference type="Ensembl" id="ENSSMRT00000016839.1">
    <property type="protein sequence ID" value="ENSSMRP00000014454.1"/>
    <property type="gene ID" value="ENSSMRG00000011257.1"/>
</dbReference>
<dbReference type="Proteomes" id="UP000694421">
    <property type="component" value="Unplaced"/>
</dbReference>
<dbReference type="CDD" id="cd07765">
    <property type="entry name" value="KRAB_A-box"/>
    <property type="match status" value="1"/>
</dbReference>
<evidence type="ECO:0000313" key="2">
    <source>
        <dbReference type="Ensembl" id="ENSSMRP00000014454.1"/>
    </source>
</evidence>
<dbReference type="SMART" id="SM00349">
    <property type="entry name" value="KRAB"/>
    <property type="match status" value="1"/>
</dbReference>
<dbReference type="Gene3D" id="6.10.140.140">
    <property type="match status" value="1"/>
</dbReference>
<dbReference type="GeneTree" id="ENSGT00960000189328"/>